<protein>
    <recommendedName>
        <fullName evidence="4">AA1-like domain-containing protein</fullName>
    </recommendedName>
</protein>
<evidence type="ECO:0008006" key="4">
    <source>
        <dbReference type="Google" id="ProtNLM"/>
    </source>
</evidence>
<dbReference type="EMBL" id="KZ805854">
    <property type="protein sequence ID" value="PVH91493.1"/>
    <property type="molecule type" value="Genomic_DNA"/>
</dbReference>
<evidence type="ECO:0000313" key="3">
    <source>
        <dbReference type="Proteomes" id="UP000244855"/>
    </source>
</evidence>
<feature type="signal peptide" evidence="1">
    <location>
        <begin position="1"/>
        <end position="17"/>
    </location>
</feature>
<keyword evidence="1" id="KW-0732">Signal</keyword>
<reference evidence="2 3" key="1">
    <citation type="journal article" date="2018" name="Sci. Rep.">
        <title>Comparative genomics provides insights into the lifestyle and reveals functional heterogeneity of dark septate endophytic fungi.</title>
        <authorList>
            <person name="Knapp D.G."/>
            <person name="Nemeth J.B."/>
            <person name="Barry K."/>
            <person name="Hainaut M."/>
            <person name="Henrissat B."/>
            <person name="Johnson J."/>
            <person name="Kuo A."/>
            <person name="Lim J.H.P."/>
            <person name="Lipzen A."/>
            <person name="Nolan M."/>
            <person name="Ohm R.A."/>
            <person name="Tamas L."/>
            <person name="Grigoriev I.V."/>
            <person name="Spatafora J.W."/>
            <person name="Nagy L.G."/>
            <person name="Kovacs G.M."/>
        </authorList>
    </citation>
    <scope>NUCLEOTIDE SEQUENCE [LARGE SCALE GENOMIC DNA]</scope>
    <source>
        <strain evidence="2 3">DSE2036</strain>
    </source>
</reference>
<keyword evidence="3" id="KW-1185">Reference proteome</keyword>
<evidence type="ECO:0000256" key="1">
    <source>
        <dbReference type="SAM" id="SignalP"/>
    </source>
</evidence>
<dbReference type="Proteomes" id="UP000244855">
    <property type="component" value="Unassembled WGS sequence"/>
</dbReference>
<accession>A0A2V1D1X5</accession>
<gene>
    <name evidence="2" type="ORF">DM02DRAFT_734160</name>
</gene>
<dbReference type="AlphaFoldDB" id="A0A2V1D1X5"/>
<sequence length="167" mass="18231">MYFFTAAFLTLPLVCFGQRWLPFDRPLPCMTKPISLINAGDTLEFHLSNSRNTTCEMTIDHSNPAFLPYSMTVKPRSCAGDQIANFSVPRGSPNGIASVSWQCIGSQALSCSLLNITGGSRDYEQLQKELAAVEPQVTCLRNASSLYHSVPVMSNATGDSTLDQDCI</sequence>
<evidence type="ECO:0000313" key="2">
    <source>
        <dbReference type="EMBL" id="PVH91493.1"/>
    </source>
</evidence>
<dbReference type="OrthoDB" id="5104857at2759"/>
<name>A0A2V1D1X5_9PLEO</name>
<feature type="chain" id="PRO_5015854321" description="AA1-like domain-containing protein" evidence="1">
    <location>
        <begin position="18"/>
        <end position="167"/>
    </location>
</feature>
<dbReference type="STRING" id="97972.A0A2V1D1X5"/>
<proteinExistence type="predicted"/>
<organism evidence="2 3">
    <name type="scientific">Periconia macrospinosa</name>
    <dbReference type="NCBI Taxonomy" id="97972"/>
    <lineage>
        <taxon>Eukaryota</taxon>
        <taxon>Fungi</taxon>
        <taxon>Dikarya</taxon>
        <taxon>Ascomycota</taxon>
        <taxon>Pezizomycotina</taxon>
        <taxon>Dothideomycetes</taxon>
        <taxon>Pleosporomycetidae</taxon>
        <taxon>Pleosporales</taxon>
        <taxon>Massarineae</taxon>
        <taxon>Periconiaceae</taxon>
        <taxon>Periconia</taxon>
    </lineage>
</organism>